<feature type="binding site" evidence="3 5">
    <location>
        <position position="33"/>
    </location>
    <ligand>
        <name>substrate</name>
    </ligand>
</feature>
<dbReference type="InterPro" id="IPR024694">
    <property type="entry name" value="PurE_prokaryotes"/>
</dbReference>
<comment type="similarity">
    <text evidence="3">Belongs to the AIR carboxylase family. Class I subfamily.</text>
</comment>
<dbReference type="KEGG" id="mear:Mpt1_c12090"/>
<dbReference type="PANTHER" id="PTHR23046:SF2">
    <property type="entry name" value="PHOSPHORIBOSYLAMINOIMIDAZOLE CARBOXYLASE"/>
    <property type="match status" value="1"/>
</dbReference>
<accession>A0A0A7LHU6</accession>
<dbReference type="UniPathway" id="UPA00074">
    <property type="reaction ID" value="UER00943"/>
</dbReference>
<dbReference type="GO" id="GO:0034023">
    <property type="term" value="F:5-(carboxyamino)imidazole ribonucleotide mutase activity"/>
    <property type="evidence" value="ECO:0007669"/>
    <property type="project" value="UniProtKB-UniRule"/>
</dbReference>
<dbReference type="EC" id="5.4.99.18" evidence="3 4"/>
<keyword evidence="8" id="KW-1185">Reference proteome</keyword>
<proteinExistence type="inferred from homology"/>
<evidence type="ECO:0000313" key="8">
    <source>
        <dbReference type="Proteomes" id="UP000030787"/>
    </source>
</evidence>
<dbReference type="SUPFAM" id="SSF52255">
    <property type="entry name" value="N5-CAIR mutase (phosphoribosylaminoimidazole carboxylase, PurE)"/>
    <property type="match status" value="1"/>
</dbReference>
<dbReference type="EMBL" id="CP010070">
    <property type="protein sequence ID" value="AIZ57071.1"/>
    <property type="molecule type" value="Genomic_DNA"/>
</dbReference>
<protein>
    <recommendedName>
        <fullName evidence="3 4">N5-carboxyaminoimidazole ribonucleotide mutase</fullName>
        <shortName evidence="3 4">N5-CAIR mutase</shortName>
        <ecNumber evidence="3 4">5.4.99.18</ecNumber>
    </recommendedName>
    <alternativeName>
        <fullName evidence="3">5-(carboxyamino)imidazole ribonucleotide mutase</fullName>
    </alternativeName>
</protein>
<gene>
    <name evidence="7" type="primary">purE2</name>
    <name evidence="3" type="synonym">purE</name>
    <name evidence="7" type="ORF">Mpt1_c12090</name>
</gene>
<evidence type="ECO:0000259" key="6">
    <source>
        <dbReference type="SMART" id="SM01001"/>
    </source>
</evidence>
<evidence type="ECO:0000256" key="4">
    <source>
        <dbReference type="PIRNR" id="PIRNR001338"/>
    </source>
</evidence>
<dbReference type="PANTHER" id="PTHR23046">
    <property type="entry name" value="PHOSPHORIBOSYLAMINOIMIDAZOLE CARBOXYLASE CATALYTIC SUBUNIT"/>
    <property type="match status" value="1"/>
</dbReference>
<feature type="binding site" evidence="3 5">
    <location>
        <position position="3"/>
    </location>
    <ligand>
        <name>substrate</name>
    </ligand>
</feature>
<dbReference type="HAMAP" id="MF_01929">
    <property type="entry name" value="PurE_classI"/>
    <property type="match status" value="1"/>
</dbReference>
<dbReference type="PIRSF" id="PIRSF001338">
    <property type="entry name" value="AIR_carboxylase"/>
    <property type="match status" value="1"/>
</dbReference>
<feature type="binding site" evidence="3 5">
    <location>
        <position position="6"/>
    </location>
    <ligand>
        <name>substrate</name>
    </ligand>
</feature>
<keyword evidence="2 3" id="KW-0413">Isomerase</keyword>
<dbReference type="SMART" id="SM01001">
    <property type="entry name" value="AIRC"/>
    <property type="match status" value="1"/>
</dbReference>
<comment type="catalytic activity">
    <reaction evidence="3 4">
        <text>5-carboxyamino-1-(5-phospho-D-ribosyl)imidazole + H(+) = 5-amino-1-(5-phospho-D-ribosyl)imidazole-4-carboxylate</text>
        <dbReference type="Rhea" id="RHEA:13193"/>
        <dbReference type="ChEBI" id="CHEBI:15378"/>
        <dbReference type="ChEBI" id="CHEBI:58730"/>
        <dbReference type="ChEBI" id="CHEBI:77657"/>
        <dbReference type="EC" id="5.4.99.18"/>
    </reaction>
</comment>
<evidence type="ECO:0000256" key="1">
    <source>
        <dbReference type="ARBA" id="ARBA00022755"/>
    </source>
</evidence>
<comment type="pathway">
    <text evidence="3 4">Purine metabolism; IMP biosynthesis via de novo pathway; 5-amino-1-(5-phospho-D-ribosyl)imidazole-4-carboxylate from 5-amino-1-(5-phospho-D-ribosyl)imidazole (N5-CAIR route): step 2/2.</text>
</comment>
<evidence type="ECO:0000313" key="7">
    <source>
        <dbReference type="EMBL" id="AIZ57071.1"/>
    </source>
</evidence>
<dbReference type="Proteomes" id="UP000030787">
    <property type="component" value="Chromosome"/>
</dbReference>
<dbReference type="Gene3D" id="3.40.50.1970">
    <property type="match status" value="1"/>
</dbReference>
<evidence type="ECO:0000256" key="5">
    <source>
        <dbReference type="PIRSR" id="PIRSR001338-1"/>
    </source>
</evidence>
<dbReference type="InterPro" id="IPR000031">
    <property type="entry name" value="PurE_dom"/>
</dbReference>
<feature type="domain" description="PurE" evidence="6">
    <location>
        <begin position="1"/>
        <end position="139"/>
    </location>
</feature>
<name>A0A0A7LHU6_9ARCH</name>
<dbReference type="InterPro" id="IPR033747">
    <property type="entry name" value="PurE_ClassI"/>
</dbReference>
<dbReference type="STRING" id="1577791.Mpt1_c12090"/>
<sequence length="153" mass="16051">MGSKSDLPVAEKAITMLKKFNVDYEIAVASAHRTPERVKDFVTSSDAEVFIAIAGLSAALPGVVAAHTCKPVIGVPVSGGVNLDALLSVVQMPPGIPVAAVGLDRGDNAAILAIEIMGVKDPKLSDKMKDYRKEQAEKIEADSKQVVADVGRK</sequence>
<keyword evidence="1 3" id="KW-0658">Purine biosynthesis</keyword>
<organism evidence="7 8">
    <name type="scientific">Candidatus Methanoplasma termitum</name>
    <dbReference type="NCBI Taxonomy" id="1577791"/>
    <lineage>
        <taxon>Archaea</taxon>
        <taxon>Methanobacteriati</taxon>
        <taxon>Thermoplasmatota</taxon>
        <taxon>Thermoplasmata</taxon>
        <taxon>Methanomassiliicoccales</taxon>
        <taxon>Methanomassiliicoccaceae</taxon>
        <taxon>Candidatus Methanoplasma</taxon>
    </lineage>
</organism>
<reference evidence="7 8" key="1">
    <citation type="journal article" date="2014" name="Appl. Environ. Microbiol.">
        <title>Comparative Genome Analysis of 'Candidatus Methanoplasma termitum' Indicates a New Mode of Energy Metabolism in the Seventh Order of Methanogens.</title>
        <authorList>
            <person name="Lang K."/>
            <person name="Schuldes J."/>
            <person name="Klingl A."/>
            <person name="Poehlein A."/>
            <person name="Daniel R."/>
            <person name="Brune A."/>
        </authorList>
    </citation>
    <scope>NUCLEOTIDE SEQUENCE [LARGE SCALE GENOMIC DNA]</scope>
    <source>
        <strain evidence="8">Mpt1</strain>
    </source>
</reference>
<dbReference type="HOGENOM" id="CLU_094982_2_0_2"/>
<evidence type="ECO:0000256" key="2">
    <source>
        <dbReference type="ARBA" id="ARBA00023235"/>
    </source>
</evidence>
<comment type="function">
    <text evidence="3 4">Catalyzes the conversion of N5-carboxyaminoimidazole ribonucleotide (N5-CAIR) to 4-carboxy-5-aminoimidazole ribonucleotide (CAIR).</text>
</comment>
<dbReference type="GO" id="GO:0006189">
    <property type="term" value="P:'de novo' IMP biosynthetic process"/>
    <property type="evidence" value="ECO:0007669"/>
    <property type="project" value="UniProtKB-UniRule"/>
</dbReference>
<evidence type="ECO:0000256" key="3">
    <source>
        <dbReference type="HAMAP-Rule" id="MF_01929"/>
    </source>
</evidence>
<dbReference type="Pfam" id="PF00731">
    <property type="entry name" value="AIRC"/>
    <property type="match status" value="1"/>
</dbReference>
<dbReference type="NCBIfam" id="TIGR01162">
    <property type="entry name" value="purE"/>
    <property type="match status" value="1"/>
</dbReference>
<dbReference type="AlphaFoldDB" id="A0A0A7LHU6"/>